<dbReference type="EMBL" id="JAMZMK010011719">
    <property type="protein sequence ID" value="KAI7726298.1"/>
    <property type="molecule type" value="Genomic_DNA"/>
</dbReference>
<dbReference type="AlphaFoldDB" id="A0AAD5G3I5"/>
<reference evidence="2" key="1">
    <citation type="submission" date="2022-06" db="EMBL/GenBank/DDBJ databases">
        <title>Uncovering the hologenomic basis of an extraordinary plant invasion.</title>
        <authorList>
            <person name="Bieker V.C."/>
            <person name="Martin M.D."/>
            <person name="Gilbert T."/>
            <person name="Hodgins K."/>
            <person name="Battlay P."/>
            <person name="Petersen B."/>
            <person name="Wilson J."/>
        </authorList>
    </citation>
    <scope>NUCLEOTIDE SEQUENCE</scope>
    <source>
        <strain evidence="2">AA19_3_7</strain>
        <tissue evidence="2">Leaf</tissue>
    </source>
</reference>
<feature type="region of interest" description="Disordered" evidence="1">
    <location>
        <begin position="29"/>
        <end position="48"/>
    </location>
</feature>
<evidence type="ECO:0000313" key="3">
    <source>
        <dbReference type="Proteomes" id="UP001206925"/>
    </source>
</evidence>
<sequence length="121" mass="13130">MDSNRGSVSNKTANGMMLSRRNAEADGKGGLIGLLPSNPTASEVRTEENSLFGRQALTDANREREKTILKGMGYSPPSPSHSDTRTIDDNISEGGREWVEWHTDVLTKLNTLEMSTNGHAG</sequence>
<feature type="non-terminal residue" evidence="2">
    <location>
        <position position="1"/>
    </location>
</feature>
<feature type="region of interest" description="Disordered" evidence="1">
    <location>
        <begin position="69"/>
        <end position="90"/>
    </location>
</feature>
<protein>
    <submittedName>
        <fullName evidence="2">Uncharacterized protein</fullName>
    </submittedName>
</protein>
<gene>
    <name evidence="2" type="ORF">M8C21_014354</name>
</gene>
<evidence type="ECO:0000313" key="2">
    <source>
        <dbReference type="EMBL" id="KAI7726298.1"/>
    </source>
</evidence>
<accession>A0AAD5G3I5</accession>
<proteinExistence type="predicted"/>
<organism evidence="2 3">
    <name type="scientific">Ambrosia artemisiifolia</name>
    <name type="common">Common ragweed</name>
    <dbReference type="NCBI Taxonomy" id="4212"/>
    <lineage>
        <taxon>Eukaryota</taxon>
        <taxon>Viridiplantae</taxon>
        <taxon>Streptophyta</taxon>
        <taxon>Embryophyta</taxon>
        <taxon>Tracheophyta</taxon>
        <taxon>Spermatophyta</taxon>
        <taxon>Magnoliopsida</taxon>
        <taxon>eudicotyledons</taxon>
        <taxon>Gunneridae</taxon>
        <taxon>Pentapetalae</taxon>
        <taxon>asterids</taxon>
        <taxon>campanulids</taxon>
        <taxon>Asterales</taxon>
        <taxon>Asteraceae</taxon>
        <taxon>Asteroideae</taxon>
        <taxon>Heliantheae alliance</taxon>
        <taxon>Heliantheae</taxon>
        <taxon>Ambrosia</taxon>
    </lineage>
</organism>
<dbReference type="Proteomes" id="UP001206925">
    <property type="component" value="Unassembled WGS sequence"/>
</dbReference>
<name>A0AAD5G3I5_AMBAR</name>
<comment type="caution">
    <text evidence="2">The sequence shown here is derived from an EMBL/GenBank/DDBJ whole genome shotgun (WGS) entry which is preliminary data.</text>
</comment>
<keyword evidence="3" id="KW-1185">Reference proteome</keyword>
<evidence type="ECO:0000256" key="1">
    <source>
        <dbReference type="SAM" id="MobiDB-lite"/>
    </source>
</evidence>